<dbReference type="RefSeq" id="WP_019442211.1">
    <property type="nucleotide sequence ID" value="NZ_ALOE01000027.1"/>
</dbReference>
<gene>
    <name evidence="1" type="ORF">FR932_00080</name>
</gene>
<protein>
    <recommendedName>
        <fullName evidence="3">CPXCG motif-containing cysteine-rich protein</fullName>
    </recommendedName>
</protein>
<organism evidence="1 2">
    <name type="scientific">Moritella marina ATCC 15381</name>
    <dbReference type="NCBI Taxonomy" id="1202962"/>
    <lineage>
        <taxon>Bacteria</taxon>
        <taxon>Pseudomonadati</taxon>
        <taxon>Pseudomonadota</taxon>
        <taxon>Gammaproteobacteria</taxon>
        <taxon>Alteromonadales</taxon>
        <taxon>Moritellaceae</taxon>
        <taxon>Moritella</taxon>
    </lineage>
</organism>
<dbReference type="Proteomes" id="UP000327424">
    <property type="component" value="Plasmid unnamed1"/>
</dbReference>
<evidence type="ECO:0000313" key="2">
    <source>
        <dbReference type="Proteomes" id="UP000327424"/>
    </source>
</evidence>
<accession>A0A5J6WEJ2</accession>
<dbReference type="EMBL" id="CP044398">
    <property type="protein sequence ID" value="QFI36323.1"/>
    <property type="molecule type" value="Genomic_DNA"/>
</dbReference>
<sequence length="57" mass="6719">MKCPTCEEHIGWDWVEDECIEPNLAFECPHCDEQLRYKIDEGTYYGAQHQTVEVVDD</sequence>
<evidence type="ECO:0008006" key="3">
    <source>
        <dbReference type="Google" id="ProtNLM"/>
    </source>
</evidence>
<name>A0A5J6WEJ2_MORMI</name>
<geneLocation type="plasmid" evidence="1 2">
    <name>unnamed1</name>
</geneLocation>
<keyword evidence="1" id="KW-0614">Plasmid</keyword>
<dbReference type="AlphaFoldDB" id="A0A5J6WEJ2"/>
<reference evidence="1 2" key="1">
    <citation type="submission" date="2019-09" db="EMBL/GenBank/DDBJ databases">
        <title>Hybrid Assembly of the complete Genome of the Deep-Sea Bacterium Moritella marina from long Nanopore and Illumina reads.</title>
        <authorList>
            <person name="Magin S."/>
            <person name="Georgoulis A."/>
            <person name="Papadimitriou K."/>
            <person name="Iliakis G."/>
            <person name="Vorgias C.E."/>
        </authorList>
    </citation>
    <scope>NUCLEOTIDE SEQUENCE [LARGE SCALE GENOMIC DNA]</scope>
    <source>
        <strain evidence="1 2">MP-1</strain>
        <plasmid evidence="1 2">unnamed1</plasmid>
    </source>
</reference>
<dbReference type="OrthoDB" id="5917798at2"/>
<proteinExistence type="predicted"/>
<evidence type="ECO:0000313" key="1">
    <source>
        <dbReference type="EMBL" id="QFI36323.1"/>
    </source>
</evidence>
<dbReference type="KEGG" id="mmaa:FR932_00080"/>
<keyword evidence="2" id="KW-1185">Reference proteome</keyword>